<protein>
    <submittedName>
        <fullName evidence="1">Uncharacterized protein</fullName>
    </submittedName>
</protein>
<name>A0A8X7CCX8_9ARAC</name>
<evidence type="ECO:0000313" key="1">
    <source>
        <dbReference type="EMBL" id="GFY60304.1"/>
    </source>
</evidence>
<proteinExistence type="predicted"/>
<evidence type="ECO:0000313" key="2">
    <source>
        <dbReference type="Proteomes" id="UP000886998"/>
    </source>
</evidence>
<dbReference type="EMBL" id="BMAV01013084">
    <property type="protein sequence ID" value="GFY60304.1"/>
    <property type="molecule type" value="Genomic_DNA"/>
</dbReference>
<dbReference type="Proteomes" id="UP000886998">
    <property type="component" value="Unassembled WGS sequence"/>
</dbReference>
<dbReference type="OrthoDB" id="6430887at2759"/>
<reference evidence="1" key="1">
    <citation type="submission" date="2020-08" db="EMBL/GenBank/DDBJ databases">
        <title>Multicomponent nature underlies the extraordinary mechanical properties of spider dragline silk.</title>
        <authorList>
            <person name="Kono N."/>
            <person name="Nakamura H."/>
            <person name="Mori M."/>
            <person name="Yoshida Y."/>
            <person name="Ohtoshi R."/>
            <person name="Malay A.D."/>
            <person name="Moran D.A.P."/>
            <person name="Tomita M."/>
            <person name="Numata K."/>
            <person name="Arakawa K."/>
        </authorList>
    </citation>
    <scope>NUCLEOTIDE SEQUENCE</scope>
</reference>
<dbReference type="AlphaFoldDB" id="A0A8X7CCX8"/>
<accession>A0A8X7CCX8</accession>
<keyword evidence="2" id="KW-1185">Reference proteome</keyword>
<comment type="caution">
    <text evidence="1">The sequence shown here is derived from an EMBL/GenBank/DDBJ whole genome shotgun (WGS) entry which is preliminary data.</text>
</comment>
<sequence length="80" mass="9546">MKSSIERMLKTLLRATCKSELLKQFRRANDITSLWNNAHMKGLIIFKEDTKDADEDNKDLQYQHWINDEILNFNDDDNED</sequence>
<gene>
    <name evidence="1" type="ORF">TNIN_374611</name>
</gene>
<organism evidence="1 2">
    <name type="scientific">Trichonephila inaurata madagascariensis</name>
    <dbReference type="NCBI Taxonomy" id="2747483"/>
    <lineage>
        <taxon>Eukaryota</taxon>
        <taxon>Metazoa</taxon>
        <taxon>Ecdysozoa</taxon>
        <taxon>Arthropoda</taxon>
        <taxon>Chelicerata</taxon>
        <taxon>Arachnida</taxon>
        <taxon>Araneae</taxon>
        <taxon>Araneomorphae</taxon>
        <taxon>Entelegynae</taxon>
        <taxon>Araneoidea</taxon>
        <taxon>Nephilidae</taxon>
        <taxon>Trichonephila</taxon>
        <taxon>Trichonephila inaurata</taxon>
    </lineage>
</organism>